<gene>
    <name evidence="4" type="ORF">PYX00_007881</name>
</gene>
<dbReference type="SUPFAM" id="SSF52058">
    <property type="entry name" value="L domain-like"/>
    <property type="match status" value="1"/>
</dbReference>
<protein>
    <submittedName>
        <fullName evidence="4">Uncharacterized protein</fullName>
    </submittedName>
</protein>
<keyword evidence="3" id="KW-1133">Transmembrane helix</keyword>
<dbReference type="InterPro" id="IPR003591">
    <property type="entry name" value="Leu-rich_rpt_typical-subtyp"/>
</dbReference>
<keyword evidence="3" id="KW-0472">Membrane</keyword>
<keyword evidence="2" id="KW-0677">Repeat</keyword>
<dbReference type="PANTHER" id="PTHR24366:SF96">
    <property type="entry name" value="LEUCINE RICH REPEAT CONTAINING 53"/>
    <property type="match status" value="1"/>
</dbReference>
<comment type="caution">
    <text evidence="4">The sequence shown here is derived from an EMBL/GenBank/DDBJ whole genome shotgun (WGS) entry which is preliminary data.</text>
</comment>
<organism evidence="4">
    <name type="scientific">Menopon gallinae</name>
    <name type="common">poultry shaft louse</name>
    <dbReference type="NCBI Taxonomy" id="328185"/>
    <lineage>
        <taxon>Eukaryota</taxon>
        <taxon>Metazoa</taxon>
        <taxon>Ecdysozoa</taxon>
        <taxon>Arthropoda</taxon>
        <taxon>Hexapoda</taxon>
        <taxon>Insecta</taxon>
        <taxon>Pterygota</taxon>
        <taxon>Neoptera</taxon>
        <taxon>Paraneoptera</taxon>
        <taxon>Psocodea</taxon>
        <taxon>Troctomorpha</taxon>
        <taxon>Phthiraptera</taxon>
        <taxon>Amblycera</taxon>
        <taxon>Menoponidae</taxon>
        <taxon>Menopon</taxon>
    </lineage>
</organism>
<evidence type="ECO:0000256" key="2">
    <source>
        <dbReference type="ARBA" id="ARBA00022737"/>
    </source>
</evidence>
<dbReference type="PROSITE" id="PS51450">
    <property type="entry name" value="LRR"/>
    <property type="match status" value="2"/>
</dbReference>
<dbReference type="AlphaFoldDB" id="A0AAW2HLI5"/>
<evidence type="ECO:0000256" key="3">
    <source>
        <dbReference type="SAM" id="Phobius"/>
    </source>
</evidence>
<feature type="transmembrane region" description="Helical" evidence="3">
    <location>
        <begin position="347"/>
        <end position="369"/>
    </location>
</feature>
<evidence type="ECO:0000256" key="1">
    <source>
        <dbReference type="ARBA" id="ARBA00022614"/>
    </source>
</evidence>
<name>A0AAW2HLI5_9NEOP</name>
<dbReference type="InterPro" id="IPR001611">
    <property type="entry name" value="Leu-rich_rpt"/>
</dbReference>
<dbReference type="InterPro" id="IPR032675">
    <property type="entry name" value="LRR_dom_sf"/>
</dbReference>
<dbReference type="EMBL" id="JARGDH010000004">
    <property type="protein sequence ID" value="KAL0270486.1"/>
    <property type="molecule type" value="Genomic_DNA"/>
</dbReference>
<dbReference type="SMART" id="SM00369">
    <property type="entry name" value="LRR_TYP"/>
    <property type="match status" value="5"/>
</dbReference>
<evidence type="ECO:0000313" key="4">
    <source>
        <dbReference type="EMBL" id="KAL0270486.1"/>
    </source>
</evidence>
<sequence length="455" mass="51037">MPSNQCPEECSCSDTEEYRLLVNCSVLGLKNLPSHPGFEQFLETSASEVEIDLSRNEIIQAHFPPSLKRVSGIDLSYNEIGVMKNVEISALQSLKKLDLSQNKKLEKMSKDVRSESLEVLTVSGCSVNEVEEGFLQQFPALRSLDLSCNSLTELTALFPSGPKDLVDAGKSVHRHLTLLNVSHNEIYTMHEKGLIGTRIRVLDVSNNNVAHFRFTLYLQHLEELYASNNKLKNLDGIALPNAVLLDVSKNELRDVRRLNLIGNELTGLRYEILHNANNLEFLLLAENPWNCDCESEEFRALHRLVLSERSYSDGDDLHCHNESVFPWSEACSGVGAPNDDLVLSSRAAFYAVIYLFSALFGILIAAACYRCIQNLRQSDAVVFTNDRTAVNDREEILVDNRDMSDIPYIDDPPPDLQSVRRSTPPPNYDVAVRLPALTEEQRETALSTLSLQKIT</sequence>
<dbReference type="PANTHER" id="PTHR24366">
    <property type="entry name" value="IG(IMMUNOGLOBULIN) AND LRR(LEUCINE RICH REPEAT) DOMAINS"/>
    <property type="match status" value="1"/>
</dbReference>
<keyword evidence="3" id="KW-0812">Transmembrane</keyword>
<reference evidence="4" key="1">
    <citation type="journal article" date="2024" name="Gigascience">
        <title>Chromosome-level genome of the poultry shaft louse Menopon gallinae provides insight into the host-switching and adaptive evolution of parasitic lice.</title>
        <authorList>
            <person name="Xu Y."/>
            <person name="Ma L."/>
            <person name="Liu S."/>
            <person name="Liang Y."/>
            <person name="Liu Q."/>
            <person name="He Z."/>
            <person name="Tian L."/>
            <person name="Duan Y."/>
            <person name="Cai W."/>
            <person name="Li H."/>
            <person name="Song F."/>
        </authorList>
    </citation>
    <scope>NUCLEOTIDE SEQUENCE</scope>
    <source>
        <strain evidence="4">Cailab_2023a</strain>
    </source>
</reference>
<keyword evidence="1" id="KW-0433">Leucine-rich repeat</keyword>
<dbReference type="Gene3D" id="3.80.10.10">
    <property type="entry name" value="Ribonuclease Inhibitor"/>
    <property type="match status" value="2"/>
</dbReference>
<accession>A0AAW2HLI5</accession>
<proteinExistence type="predicted"/>